<dbReference type="GO" id="GO:0008652">
    <property type="term" value="P:amino acid biosynthetic process"/>
    <property type="evidence" value="ECO:0007669"/>
    <property type="project" value="UniProtKB-KW"/>
</dbReference>
<dbReference type="PROSITE" id="PS00788">
    <property type="entry name" value="CHORISMATE_SYNTHASE_2"/>
    <property type="match status" value="1"/>
</dbReference>
<dbReference type="NCBIfam" id="TIGR00033">
    <property type="entry name" value="aroC"/>
    <property type="match status" value="1"/>
</dbReference>
<keyword evidence="6 11" id="KW-0288">FMN</keyword>
<feature type="binding site" evidence="11">
    <location>
        <position position="330"/>
    </location>
    <ligand>
        <name>FMN</name>
        <dbReference type="ChEBI" id="CHEBI:58210"/>
    </ligand>
</feature>
<dbReference type="PROSITE" id="PS00789">
    <property type="entry name" value="CHORISMATE_SYNTHASE_3"/>
    <property type="match status" value="1"/>
</dbReference>
<dbReference type="Proteomes" id="UP000237819">
    <property type="component" value="Unassembled WGS sequence"/>
</dbReference>
<evidence type="ECO:0000256" key="4">
    <source>
        <dbReference type="ARBA" id="ARBA00022605"/>
    </source>
</evidence>
<evidence type="ECO:0000256" key="12">
    <source>
        <dbReference type="RuleBase" id="RU000605"/>
    </source>
</evidence>
<protein>
    <recommendedName>
        <fullName evidence="3 11">Chorismate synthase</fullName>
        <shortName evidence="11">CS</shortName>
        <ecNumber evidence="3 11">4.2.3.5</ecNumber>
    </recommendedName>
    <alternativeName>
        <fullName evidence="11">5-enolpyruvylshikimate-3-phosphate phospholyase</fullName>
    </alternativeName>
</protein>
<feature type="binding site" evidence="11">
    <location>
        <begin position="238"/>
        <end position="239"/>
    </location>
    <ligand>
        <name>FMN</name>
        <dbReference type="ChEBI" id="CHEBI:58210"/>
    </ligand>
</feature>
<reference evidence="13 14" key="1">
    <citation type="submission" date="2018-02" db="EMBL/GenBank/DDBJ databases">
        <title>Comparative genomes isolates from brazilian mangrove.</title>
        <authorList>
            <person name="Araujo J.E."/>
            <person name="Taketani R.G."/>
            <person name="Silva M.C.P."/>
            <person name="Loureco M.V."/>
            <person name="Andreote F.D."/>
        </authorList>
    </citation>
    <scope>NUCLEOTIDE SEQUENCE [LARGE SCALE GENOMIC DNA]</scope>
    <source>
        <strain evidence="13 14">Nap-Phe MGV</strain>
    </source>
</reference>
<comment type="caution">
    <text evidence="13">The sequence shown here is derived from an EMBL/GenBank/DDBJ whole genome shotgun (WGS) entry which is preliminary data.</text>
</comment>
<keyword evidence="4 11" id="KW-0028">Amino-acid biosynthesis</keyword>
<comment type="catalytic activity">
    <reaction evidence="11 12">
        <text>5-O-(1-carboxyvinyl)-3-phosphoshikimate = chorismate + phosphate</text>
        <dbReference type="Rhea" id="RHEA:21020"/>
        <dbReference type="ChEBI" id="CHEBI:29748"/>
        <dbReference type="ChEBI" id="CHEBI:43474"/>
        <dbReference type="ChEBI" id="CHEBI:57701"/>
        <dbReference type="EC" id="4.2.3.5"/>
    </reaction>
</comment>
<organism evidence="13 14">
    <name type="scientific">Blastopirellula marina</name>
    <dbReference type="NCBI Taxonomy" id="124"/>
    <lineage>
        <taxon>Bacteria</taxon>
        <taxon>Pseudomonadati</taxon>
        <taxon>Planctomycetota</taxon>
        <taxon>Planctomycetia</taxon>
        <taxon>Pirellulales</taxon>
        <taxon>Pirellulaceae</taxon>
        <taxon>Blastopirellula</taxon>
    </lineage>
</organism>
<dbReference type="EC" id="4.2.3.5" evidence="3 11"/>
<evidence type="ECO:0000313" key="13">
    <source>
        <dbReference type="EMBL" id="PQO47856.1"/>
    </source>
</evidence>
<keyword evidence="9 11" id="KW-0057">Aromatic amino acid biosynthesis</keyword>
<dbReference type="GO" id="GO:0009073">
    <property type="term" value="P:aromatic amino acid family biosynthetic process"/>
    <property type="evidence" value="ECO:0007669"/>
    <property type="project" value="UniProtKB-KW"/>
</dbReference>
<evidence type="ECO:0000256" key="9">
    <source>
        <dbReference type="ARBA" id="ARBA00023141"/>
    </source>
</evidence>
<evidence type="ECO:0000256" key="6">
    <source>
        <dbReference type="ARBA" id="ARBA00022643"/>
    </source>
</evidence>
<evidence type="ECO:0000256" key="1">
    <source>
        <dbReference type="ARBA" id="ARBA00005044"/>
    </source>
</evidence>
<dbReference type="PROSITE" id="PS00787">
    <property type="entry name" value="CHORISMATE_SYNTHASE_1"/>
    <property type="match status" value="1"/>
</dbReference>
<dbReference type="PANTHER" id="PTHR21085">
    <property type="entry name" value="CHORISMATE SYNTHASE"/>
    <property type="match status" value="1"/>
</dbReference>
<keyword evidence="5 11" id="KW-0285">Flavoprotein</keyword>
<keyword evidence="7 11" id="KW-0274">FAD</keyword>
<feature type="binding site" evidence="11">
    <location>
        <begin position="304"/>
        <end position="308"/>
    </location>
    <ligand>
        <name>FMN</name>
        <dbReference type="ChEBI" id="CHEBI:58210"/>
    </ligand>
</feature>
<evidence type="ECO:0000313" key="14">
    <source>
        <dbReference type="Proteomes" id="UP000237819"/>
    </source>
</evidence>
<evidence type="ECO:0000256" key="2">
    <source>
        <dbReference type="ARBA" id="ARBA00008014"/>
    </source>
</evidence>
<dbReference type="UniPathway" id="UPA00053">
    <property type="reaction ID" value="UER00090"/>
</dbReference>
<comment type="cofactor">
    <cofactor evidence="11 12">
        <name>FMNH2</name>
        <dbReference type="ChEBI" id="CHEBI:57618"/>
    </cofactor>
    <text evidence="11 12">Reduced FMN (FMNH(2)).</text>
</comment>
<evidence type="ECO:0000256" key="11">
    <source>
        <dbReference type="HAMAP-Rule" id="MF_00300"/>
    </source>
</evidence>
<keyword evidence="8 11" id="KW-0521">NADP</keyword>
<dbReference type="OrthoDB" id="9771806at2"/>
<sequence length="381" mass="41148">MLRYWTAGESHGKTLLAMIDGFPAGLTIDEEPINRELARRQGGYGRGGRQRIETDKVEVMTGVWKGLTLGSPIALQVINRDYKLERLDDLPRPRPGHGDLTGAIKFLGPIRAILERASARETAVRVAAGALAKQLLAEFGIQVYGFVDELGGVAIERPENVDDVDAMVAKRDESIIYSLNPGQDPAFKEMIDKTGKAGDTLGGIVEVRVVGAPFGLGTHAQWERKLDGKLAQAVMAVQAIKGVEIGMGFEAARLPGSQVHDPIHYDASQQDTTSLGYTRPTNNAGGLEAGMSNGQTIVVRAAKKPISTLRKPLESVNLETKETDAASYERSDVCAVSAASVIVESVVAFEIAVAMVDKFGGDSLEEMKARYQLFLDMARKR</sequence>
<comment type="pathway">
    <text evidence="1 11 12">Metabolic intermediate biosynthesis; chorismate biosynthesis; chorismate from D-erythrose 4-phosphate and phosphoenolpyruvate: step 7/7.</text>
</comment>
<dbReference type="PIRSF" id="PIRSF001456">
    <property type="entry name" value="Chorismate_synth"/>
    <property type="match status" value="1"/>
</dbReference>
<dbReference type="AlphaFoldDB" id="A0A2S8GTX1"/>
<dbReference type="GO" id="GO:0010181">
    <property type="term" value="F:FMN binding"/>
    <property type="evidence" value="ECO:0007669"/>
    <property type="project" value="TreeGrafter"/>
</dbReference>
<feature type="binding site" evidence="11">
    <location>
        <position position="46"/>
    </location>
    <ligand>
        <name>NADP(+)</name>
        <dbReference type="ChEBI" id="CHEBI:58349"/>
    </ligand>
</feature>
<keyword evidence="10 11" id="KW-0456">Lyase</keyword>
<evidence type="ECO:0000256" key="5">
    <source>
        <dbReference type="ARBA" id="ARBA00022630"/>
    </source>
</evidence>
<dbReference type="Gene3D" id="3.60.150.10">
    <property type="entry name" value="Chorismate synthase AroC"/>
    <property type="match status" value="1"/>
</dbReference>
<evidence type="ECO:0000256" key="7">
    <source>
        <dbReference type="ARBA" id="ARBA00022827"/>
    </source>
</evidence>
<dbReference type="NCBIfam" id="NF003793">
    <property type="entry name" value="PRK05382.1"/>
    <property type="match status" value="1"/>
</dbReference>
<dbReference type="InterPro" id="IPR035904">
    <property type="entry name" value="Chorismate_synth_AroC_sf"/>
</dbReference>
<name>A0A2S8GTX1_9BACT</name>
<evidence type="ECO:0000256" key="3">
    <source>
        <dbReference type="ARBA" id="ARBA00013036"/>
    </source>
</evidence>
<dbReference type="PANTHER" id="PTHR21085:SF0">
    <property type="entry name" value="CHORISMATE SYNTHASE"/>
    <property type="match status" value="1"/>
</dbReference>
<gene>
    <name evidence="11" type="primary">aroC</name>
    <name evidence="13" type="ORF">C5Y93_02090</name>
</gene>
<proteinExistence type="inferred from homology"/>
<dbReference type="InterPro" id="IPR020541">
    <property type="entry name" value="Chorismate_synthase_CS"/>
</dbReference>
<evidence type="ECO:0000256" key="10">
    <source>
        <dbReference type="ARBA" id="ARBA00023239"/>
    </source>
</evidence>
<comment type="subunit">
    <text evidence="11">Homotetramer.</text>
</comment>
<dbReference type="RefSeq" id="WP_105333728.1">
    <property type="nucleotide sequence ID" value="NZ_PUHZ01000003.1"/>
</dbReference>
<comment type="function">
    <text evidence="11">Catalyzes the anti-1,4-elimination of the C-3 phosphate and the C-6 proR hydrogen from 5-enolpyruvylshikimate-3-phosphate (EPSP) to yield chorismate, which is the branch point compound that serves as the starting substrate for the three terminal pathways of aromatic amino acid biosynthesis. This reaction introduces a second double bond into the aromatic ring system.</text>
</comment>
<accession>A0A2S8GTX1</accession>
<evidence type="ECO:0000256" key="8">
    <source>
        <dbReference type="ARBA" id="ARBA00022857"/>
    </source>
</evidence>
<dbReference type="CDD" id="cd07304">
    <property type="entry name" value="Chorismate_synthase"/>
    <property type="match status" value="1"/>
</dbReference>
<comment type="similarity">
    <text evidence="2 11 12">Belongs to the chorismate synthase family.</text>
</comment>
<dbReference type="SUPFAM" id="SSF103263">
    <property type="entry name" value="Chorismate synthase, AroC"/>
    <property type="match status" value="1"/>
</dbReference>
<feature type="binding site" evidence="11">
    <location>
        <begin position="116"/>
        <end position="118"/>
    </location>
    <ligand>
        <name>FMN</name>
        <dbReference type="ChEBI" id="CHEBI:58210"/>
    </ligand>
</feature>
<dbReference type="Pfam" id="PF01264">
    <property type="entry name" value="Chorismate_synt"/>
    <property type="match status" value="1"/>
</dbReference>
<dbReference type="GO" id="GO:0004107">
    <property type="term" value="F:chorismate synthase activity"/>
    <property type="evidence" value="ECO:0007669"/>
    <property type="project" value="UniProtKB-UniRule"/>
</dbReference>
<dbReference type="HAMAP" id="MF_00300">
    <property type="entry name" value="Chorismate_synth"/>
    <property type="match status" value="1"/>
</dbReference>
<dbReference type="FunFam" id="3.60.150.10:FF:000002">
    <property type="entry name" value="Chorismate synthase"/>
    <property type="match status" value="1"/>
</dbReference>
<dbReference type="InterPro" id="IPR000453">
    <property type="entry name" value="Chorismate_synth"/>
</dbReference>
<dbReference type="EMBL" id="PUHZ01000003">
    <property type="protein sequence ID" value="PQO47856.1"/>
    <property type="molecule type" value="Genomic_DNA"/>
</dbReference>
<feature type="binding site" evidence="11">
    <location>
        <position position="289"/>
    </location>
    <ligand>
        <name>FMN</name>
        <dbReference type="ChEBI" id="CHEBI:58210"/>
    </ligand>
</feature>
<dbReference type="GO" id="GO:0005829">
    <property type="term" value="C:cytosol"/>
    <property type="evidence" value="ECO:0007669"/>
    <property type="project" value="TreeGrafter"/>
</dbReference>
<dbReference type="GO" id="GO:0009423">
    <property type="term" value="P:chorismate biosynthetic process"/>
    <property type="evidence" value="ECO:0007669"/>
    <property type="project" value="UniProtKB-UniRule"/>
</dbReference>
<feature type="binding site" evidence="11">
    <location>
        <position position="40"/>
    </location>
    <ligand>
        <name>NADP(+)</name>
        <dbReference type="ChEBI" id="CHEBI:58349"/>
    </ligand>
</feature>